<sequence>MILALNIDKTQGRTGVEQQMPGQNRDTDARVDDHQHRVCPGGLTDDPGREAVLGAHRQDVVIALW</sequence>
<comment type="caution">
    <text evidence="2">The sequence shown here is derived from an EMBL/GenBank/DDBJ whole genome shotgun (WGS) entry which is preliminary data.</text>
</comment>
<dbReference type="Proteomes" id="UP000281915">
    <property type="component" value="Unassembled WGS sequence"/>
</dbReference>
<dbReference type="EMBL" id="RHHT01000023">
    <property type="protein sequence ID" value="RNB78625.1"/>
    <property type="molecule type" value="Genomic_DNA"/>
</dbReference>
<feature type="compositionally biased region" description="Polar residues" evidence="1">
    <location>
        <begin position="8"/>
        <end position="24"/>
    </location>
</feature>
<evidence type="ECO:0000256" key="1">
    <source>
        <dbReference type="SAM" id="MobiDB-lite"/>
    </source>
</evidence>
<name>A0A3M8CUW1_9BACL</name>
<accession>A0A3M8CUW1</accession>
<proteinExistence type="predicted"/>
<evidence type="ECO:0000313" key="2">
    <source>
        <dbReference type="EMBL" id="RNB78625.1"/>
    </source>
</evidence>
<protein>
    <submittedName>
        <fullName evidence="2">Uncharacterized protein</fullName>
    </submittedName>
</protein>
<dbReference type="AlphaFoldDB" id="A0A3M8CUW1"/>
<evidence type="ECO:0000313" key="3">
    <source>
        <dbReference type="Proteomes" id="UP000281915"/>
    </source>
</evidence>
<gene>
    <name evidence="2" type="ORF">EDM58_11015</name>
</gene>
<feature type="region of interest" description="Disordered" evidence="1">
    <location>
        <begin position="1"/>
        <end position="32"/>
    </location>
</feature>
<reference evidence="2 3" key="1">
    <citation type="submission" date="2018-10" db="EMBL/GenBank/DDBJ databases">
        <title>Phylogenomics of Brevibacillus.</title>
        <authorList>
            <person name="Dunlap C."/>
        </authorList>
    </citation>
    <scope>NUCLEOTIDE SEQUENCE [LARGE SCALE GENOMIC DNA]</scope>
    <source>
        <strain evidence="2 3">JCM 15085</strain>
    </source>
</reference>
<organism evidence="2 3">
    <name type="scientific">Brevibacillus panacihumi</name>
    <dbReference type="NCBI Taxonomy" id="497735"/>
    <lineage>
        <taxon>Bacteria</taxon>
        <taxon>Bacillati</taxon>
        <taxon>Bacillota</taxon>
        <taxon>Bacilli</taxon>
        <taxon>Bacillales</taxon>
        <taxon>Paenibacillaceae</taxon>
        <taxon>Brevibacillus</taxon>
    </lineage>
</organism>